<keyword evidence="1" id="KW-1133">Transmembrane helix</keyword>
<name>A0A2G6Q566_9BACI</name>
<sequence>MSFVSFSLIFNIVFIIYIIILTTKINVLRNENIKLLKETNAFDDLKTEVKQKLELSTEMETIKFLRTKKGLSIIDAKQIVDSVKNNK</sequence>
<evidence type="ECO:0000313" key="3">
    <source>
        <dbReference type="Proteomes" id="UP000228484"/>
    </source>
</evidence>
<accession>A0A2G6Q566</accession>
<dbReference type="Proteomes" id="UP000228484">
    <property type="component" value="Unassembled WGS sequence"/>
</dbReference>
<keyword evidence="1" id="KW-0472">Membrane</keyword>
<evidence type="ECO:0000313" key="2">
    <source>
        <dbReference type="EMBL" id="PIE91952.1"/>
    </source>
</evidence>
<comment type="caution">
    <text evidence="2">The sequence shown here is derived from an EMBL/GenBank/DDBJ whole genome shotgun (WGS) entry which is preliminary data.</text>
</comment>
<gene>
    <name evidence="2" type="ORF">CO726_29210</name>
</gene>
<dbReference type="RefSeq" id="WP_099686628.1">
    <property type="nucleotide sequence ID" value="NZ_NWUW01000054.1"/>
</dbReference>
<proteinExistence type="predicted"/>
<keyword evidence="3" id="KW-1185">Reference proteome</keyword>
<protein>
    <recommendedName>
        <fullName evidence="4">Ribosomal protein L7/L12 C-terminal domain-containing protein</fullName>
    </recommendedName>
</protein>
<evidence type="ECO:0000256" key="1">
    <source>
        <dbReference type="SAM" id="Phobius"/>
    </source>
</evidence>
<dbReference type="EMBL" id="NWUW01000054">
    <property type="protein sequence ID" value="PIE91952.1"/>
    <property type="molecule type" value="Genomic_DNA"/>
</dbReference>
<dbReference type="AlphaFoldDB" id="A0A2G6Q566"/>
<feature type="transmembrane region" description="Helical" evidence="1">
    <location>
        <begin position="6"/>
        <end position="27"/>
    </location>
</feature>
<evidence type="ECO:0008006" key="4">
    <source>
        <dbReference type="Google" id="ProtNLM"/>
    </source>
</evidence>
<keyword evidence="1" id="KW-0812">Transmembrane</keyword>
<organism evidence="2 3">
    <name type="scientific">Bacillus fungorum</name>
    <dbReference type="NCBI Taxonomy" id="2039284"/>
    <lineage>
        <taxon>Bacteria</taxon>
        <taxon>Bacillati</taxon>
        <taxon>Bacillota</taxon>
        <taxon>Bacilli</taxon>
        <taxon>Bacillales</taxon>
        <taxon>Bacillaceae</taxon>
        <taxon>Bacillus</taxon>
    </lineage>
</organism>
<reference evidence="2 3" key="1">
    <citation type="submission" date="2017-09" db="EMBL/GenBank/DDBJ databases">
        <title>Biocontrol bacteria screening and application from spent mushroom substrate.</title>
        <authorList>
            <person name="Sun X."/>
        </authorList>
    </citation>
    <scope>NUCLEOTIDE SEQUENCE [LARGE SCALE GENOMIC DNA]</scope>
    <source>
        <strain evidence="2 3">100374</strain>
    </source>
</reference>